<accession>A0A8J4BFZ7</accession>
<dbReference type="EMBL" id="BNCO01000029">
    <property type="protein sequence ID" value="GIL57902.1"/>
    <property type="molecule type" value="Genomic_DNA"/>
</dbReference>
<comment type="caution">
    <text evidence="1">The sequence shown here is derived from an EMBL/GenBank/DDBJ whole genome shotgun (WGS) entry which is preliminary data.</text>
</comment>
<proteinExistence type="predicted"/>
<dbReference type="AlphaFoldDB" id="A0A8J4BFZ7"/>
<keyword evidence="2" id="KW-1185">Reference proteome</keyword>
<evidence type="ECO:0000313" key="2">
    <source>
        <dbReference type="Proteomes" id="UP000747399"/>
    </source>
</evidence>
<gene>
    <name evidence="1" type="ORF">Vafri_13143</name>
</gene>
<dbReference type="Proteomes" id="UP000747399">
    <property type="component" value="Unassembled WGS sequence"/>
</dbReference>
<protein>
    <submittedName>
        <fullName evidence="1">Uncharacterized protein</fullName>
    </submittedName>
</protein>
<name>A0A8J4BFZ7_9CHLO</name>
<evidence type="ECO:0000313" key="1">
    <source>
        <dbReference type="EMBL" id="GIL57902.1"/>
    </source>
</evidence>
<organism evidence="1 2">
    <name type="scientific">Volvox africanus</name>
    <dbReference type="NCBI Taxonomy" id="51714"/>
    <lineage>
        <taxon>Eukaryota</taxon>
        <taxon>Viridiplantae</taxon>
        <taxon>Chlorophyta</taxon>
        <taxon>core chlorophytes</taxon>
        <taxon>Chlorophyceae</taxon>
        <taxon>CS clade</taxon>
        <taxon>Chlamydomonadales</taxon>
        <taxon>Volvocaceae</taxon>
        <taxon>Volvox</taxon>
    </lineage>
</organism>
<reference evidence="1" key="1">
    <citation type="journal article" date="2021" name="Proc. Natl. Acad. Sci. U.S.A.">
        <title>Three genomes in the algal genus Volvox reveal the fate of a haploid sex-determining region after a transition to homothallism.</title>
        <authorList>
            <person name="Yamamoto K."/>
            <person name="Hamaji T."/>
            <person name="Kawai-Toyooka H."/>
            <person name="Matsuzaki R."/>
            <person name="Takahashi F."/>
            <person name="Nishimura Y."/>
            <person name="Kawachi M."/>
            <person name="Noguchi H."/>
            <person name="Minakuchi Y."/>
            <person name="Umen J.G."/>
            <person name="Toyoda A."/>
            <person name="Nozaki H."/>
        </authorList>
    </citation>
    <scope>NUCLEOTIDE SEQUENCE</scope>
    <source>
        <strain evidence="1">NIES-3780</strain>
    </source>
</reference>
<sequence>MAPYCTTCARPEPTSSSIVFNLSYALAQLARSRWQGEELRASHLALAVLEWHSSSDLLRNSVAVAPLFVGAVLWCRRADAAARNLLPRPGRQCQAQVDCMGIQVRRA</sequence>